<keyword evidence="1" id="KW-0472">Membrane</keyword>
<keyword evidence="1" id="KW-0812">Transmembrane</keyword>
<proteinExistence type="predicted"/>
<dbReference type="EMBL" id="CP046401">
    <property type="protein sequence ID" value="QGY48177.1"/>
    <property type="molecule type" value="Genomic_DNA"/>
</dbReference>
<accession>A0A6I6K677</accession>
<protein>
    <submittedName>
        <fullName evidence="2">Uncharacterized protein</fullName>
    </submittedName>
</protein>
<feature type="transmembrane region" description="Helical" evidence="1">
    <location>
        <begin position="20"/>
        <end position="41"/>
    </location>
</feature>
<dbReference type="Proteomes" id="UP000428260">
    <property type="component" value="Chromosome"/>
</dbReference>
<name>A0A6I6K677_9BACT</name>
<keyword evidence="1" id="KW-1133">Transmembrane helix</keyword>
<evidence type="ECO:0000256" key="1">
    <source>
        <dbReference type="SAM" id="Phobius"/>
    </source>
</evidence>
<dbReference type="KEGG" id="mcos:GM418_20860"/>
<reference evidence="2 3" key="1">
    <citation type="submission" date="2019-11" db="EMBL/GenBank/DDBJ databases">
        <authorList>
            <person name="Zheng R.K."/>
            <person name="Sun C.M."/>
        </authorList>
    </citation>
    <scope>NUCLEOTIDE SEQUENCE [LARGE SCALE GENOMIC DNA]</scope>
    <source>
        <strain evidence="2 3">WC007</strain>
    </source>
</reference>
<dbReference type="AlphaFoldDB" id="A0A6I6K677"/>
<sequence>MKFFRRIRQKLITEKKISNYLLYAFGEIILVVIGILIALAINNSNQKRIIREKEQVYLIGLKNEFQTSKSKLQRLIEVNYSNFEGAKKIVEYISDKNKQPDESEFSELLYNTFAFDIAFNPNNSLLNEMINSGSLKDISNPILKTYLTTWISTLEDIAKQENDLGIQREKVLDMFRKESNSIRTIFDLTDVSGKELGLPPGKNNNSNLNLLNSKEFENNILIFILTTRATESTHYNPLMEELDAILEIIDEEIKG</sequence>
<keyword evidence="3" id="KW-1185">Reference proteome</keyword>
<organism evidence="2 3">
    <name type="scientific">Maribellus comscasis</name>
    <dbReference type="NCBI Taxonomy" id="2681766"/>
    <lineage>
        <taxon>Bacteria</taxon>
        <taxon>Pseudomonadati</taxon>
        <taxon>Bacteroidota</taxon>
        <taxon>Bacteroidia</taxon>
        <taxon>Marinilabiliales</taxon>
        <taxon>Prolixibacteraceae</taxon>
        <taxon>Maribellus</taxon>
    </lineage>
</organism>
<gene>
    <name evidence="2" type="ORF">GM418_20860</name>
</gene>
<evidence type="ECO:0000313" key="3">
    <source>
        <dbReference type="Proteomes" id="UP000428260"/>
    </source>
</evidence>
<evidence type="ECO:0000313" key="2">
    <source>
        <dbReference type="EMBL" id="QGY48177.1"/>
    </source>
</evidence>